<dbReference type="AlphaFoldDB" id="A0A670JNM7"/>
<keyword evidence="2" id="KW-1185">Reference proteome</keyword>
<evidence type="ECO:0000313" key="2">
    <source>
        <dbReference type="Proteomes" id="UP000472272"/>
    </source>
</evidence>
<dbReference type="Ensembl" id="ENSPMRT00000026621.1">
    <property type="protein sequence ID" value="ENSPMRP00000025089.1"/>
    <property type="gene ID" value="ENSPMRG00000016217.1"/>
</dbReference>
<dbReference type="Proteomes" id="UP000472272">
    <property type="component" value="Chromosome 11"/>
</dbReference>
<accession>A0A670JNM7</accession>
<reference evidence="1 2" key="1">
    <citation type="journal article" date="2019" name="Proc. Natl. Acad. Sci. U.S.A.">
        <title>Regulatory changes in pterin and carotenoid genes underlie balanced color polymorphisms in the wall lizard.</title>
        <authorList>
            <person name="Andrade P."/>
            <person name="Pinho C."/>
            <person name="Perez I de Lanuza G."/>
            <person name="Afonso S."/>
            <person name="Brejcha J."/>
            <person name="Rubin C.J."/>
            <person name="Wallerman O."/>
            <person name="Pereira P."/>
            <person name="Sabatino S.J."/>
            <person name="Bellati A."/>
            <person name="Pellitteri-Rosa D."/>
            <person name="Bosakova Z."/>
            <person name="Bunikis I."/>
            <person name="Carretero M.A."/>
            <person name="Feiner N."/>
            <person name="Marsik P."/>
            <person name="Pauperio F."/>
            <person name="Salvi D."/>
            <person name="Soler L."/>
            <person name="While G.M."/>
            <person name="Uller T."/>
            <person name="Font E."/>
            <person name="Andersson L."/>
            <person name="Carneiro M."/>
        </authorList>
    </citation>
    <scope>NUCLEOTIDE SEQUENCE</scope>
</reference>
<evidence type="ECO:0000313" key="1">
    <source>
        <dbReference type="Ensembl" id="ENSPMRP00000025089.1"/>
    </source>
</evidence>
<reference evidence="1" key="3">
    <citation type="submission" date="2025-09" db="UniProtKB">
        <authorList>
            <consortium name="Ensembl"/>
        </authorList>
    </citation>
    <scope>IDENTIFICATION</scope>
</reference>
<proteinExistence type="predicted"/>
<sequence>MPPNFAALPEMRFLTKRIWPVVRDSQKRIIYLAQKLSALWCFRRLSQNRCVLTKRYVTCKHYYRGFVEPRGLQPLCQGLAG</sequence>
<organism evidence="1 2">
    <name type="scientific">Podarcis muralis</name>
    <name type="common">Wall lizard</name>
    <name type="synonym">Lacerta muralis</name>
    <dbReference type="NCBI Taxonomy" id="64176"/>
    <lineage>
        <taxon>Eukaryota</taxon>
        <taxon>Metazoa</taxon>
        <taxon>Chordata</taxon>
        <taxon>Craniata</taxon>
        <taxon>Vertebrata</taxon>
        <taxon>Euteleostomi</taxon>
        <taxon>Lepidosauria</taxon>
        <taxon>Squamata</taxon>
        <taxon>Bifurcata</taxon>
        <taxon>Unidentata</taxon>
        <taxon>Episquamata</taxon>
        <taxon>Laterata</taxon>
        <taxon>Lacertibaenia</taxon>
        <taxon>Lacertidae</taxon>
        <taxon>Podarcis</taxon>
    </lineage>
</organism>
<protein>
    <submittedName>
        <fullName evidence="1">Uncharacterized protein</fullName>
    </submittedName>
</protein>
<name>A0A670JNM7_PODMU</name>
<reference evidence="1" key="2">
    <citation type="submission" date="2025-08" db="UniProtKB">
        <authorList>
            <consortium name="Ensembl"/>
        </authorList>
    </citation>
    <scope>IDENTIFICATION</scope>
</reference>